<name>A0A8X6XUD6_9ARAC</name>
<dbReference type="AlphaFoldDB" id="A0A8X6XUD6"/>
<evidence type="ECO:0000313" key="3">
    <source>
        <dbReference type="Proteomes" id="UP000886998"/>
    </source>
</evidence>
<proteinExistence type="predicted"/>
<protein>
    <submittedName>
        <fullName evidence="2">Uncharacterized protein</fullName>
    </submittedName>
</protein>
<sequence length="169" mass="19485">MPHIIAKRPREANESINDREKLRCLRKILNLSKVIRGERRYDIKRSGSEIFSPKHLRRCRKENGGKKYYAAENNLQINARVRERAKTTSKQPCSTIHCGRLQNAEKEERGQGIKTLPGATPNLENGRPRSRDETDLEPELARFLSESGRNNYHNAVNRENAFSNTSVPY</sequence>
<evidence type="ECO:0000256" key="1">
    <source>
        <dbReference type="SAM" id="MobiDB-lite"/>
    </source>
</evidence>
<accession>A0A8X6XUD6</accession>
<organism evidence="2 3">
    <name type="scientific">Trichonephila inaurata madagascariensis</name>
    <dbReference type="NCBI Taxonomy" id="2747483"/>
    <lineage>
        <taxon>Eukaryota</taxon>
        <taxon>Metazoa</taxon>
        <taxon>Ecdysozoa</taxon>
        <taxon>Arthropoda</taxon>
        <taxon>Chelicerata</taxon>
        <taxon>Arachnida</taxon>
        <taxon>Araneae</taxon>
        <taxon>Araneomorphae</taxon>
        <taxon>Entelegynae</taxon>
        <taxon>Araneoidea</taxon>
        <taxon>Nephilidae</taxon>
        <taxon>Trichonephila</taxon>
        <taxon>Trichonephila inaurata</taxon>
    </lineage>
</organism>
<feature type="region of interest" description="Disordered" evidence="1">
    <location>
        <begin position="104"/>
        <end position="135"/>
    </location>
</feature>
<gene>
    <name evidence="2" type="ORF">TNIN_324841</name>
</gene>
<comment type="caution">
    <text evidence="2">The sequence shown here is derived from an EMBL/GenBank/DDBJ whole genome shotgun (WGS) entry which is preliminary data.</text>
</comment>
<keyword evidence="3" id="KW-1185">Reference proteome</keyword>
<evidence type="ECO:0000313" key="2">
    <source>
        <dbReference type="EMBL" id="GFY58840.1"/>
    </source>
</evidence>
<dbReference type="EMBL" id="BMAV01012277">
    <property type="protein sequence ID" value="GFY58840.1"/>
    <property type="molecule type" value="Genomic_DNA"/>
</dbReference>
<dbReference type="Proteomes" id="UP000886998">
    <property type="component" value="Unassembled WGS sequence"/>
</dbReference>
<reference evidence="2" key="1">
    <citation type="submission" date="2020-08" db="EMBL/GenBank/DDBJ databases">
        <title>Multicomponent nature underlies the extraordinary mechanical properties of spider dragline silk.</title>
        <authorList>
            <person name="Kono N."/>
            <person name="Nakamura H."/>
            <person name="Mori M."/>
            <person name="Yoshida Y."/>
            <person name="Ohtoshi R."/>
            <person name="Malay A.D."/>
            <person name="Moran D.A.P."/>
            <person name="Tomita M."/>
            <person name="Numata K."/>
            <person name="Arakawa K."/>
        </authorList>
    </citation>
    <scope>NUCLEOTIDE SEQUENCE</scope>
</reference>